<organism evidence="1 2">
    <name type="scientific">Haematococcus lacustris</name>
    <name type="common">Green alga</name>
    <name type="synonym">Haematococcus pluvialis</name>
    <dbReference type="NCBI Taxonomy" id="44745"/>
    <lineage>
        <taxon>Eukaryota</taxon>
        <taxon>Viridiplantae</taxon>
        <taxon>Chlorophyta</taxon>
        <taxon>core chlorophytes</taxon>
        <taxon>Chlorophyceae</taxon>
        <taxon>CS clade</taxon>
        <taxon>Chlamydomonadales</taxon>
        <taxon>Haematococcaceae</taxon>
        <taxon>Haematococcus</taxon>
    </lineage>
</organism>
<comment type="caution">
    <text evidence="1">The sequence shown here is derived from an EMBL/GenBank/DDBJ whole genome shotgun (WGS) entry which is preliminary data.</text>
</comment>
<dbReference type="AlphaFoldDB" id="A0A6A0A4Q7"/>
<dbReference type="GO" id="GO:0005524">
    <property type="term" value="F:ATP binding"/>
    <property type="evidence" value="ECO:0007669"/>
    <property type="project" value="UniProtKB-KW"/>
</dbReference>
<evidence type="ECO:0000313" key="2">
    <source>
        <dbReference type="Proteomes" id="UP000485058"/>
    </source>
</evidence>
<dbReference type="GO" id="GO:0003678">
    <property type="term" value="F:DNA helicase activity"/>
    <property type="evidence" value="ECO:0007669"/>
    <property type="project" value="InterPro"/>
</dbReference>
<gene>
    <name evidence="1" type="ORF">HaLaN_24206</name>
</gene>
<protein>
    <submittedName>
        <fullName evidence="1">Helicase ATP-binding domain-containing protein</fullName>
    </submittedName>
</protein>
<dbReference type="GO" id="GO:0005634">
    <property type="term" value="C:nucleus"/>
    <property type="evidence" value="ECO:0007669"/>
    <property type="project" value="InterPro"/>
</dbReference>
<accession>A0A6A0A4Q7</accession>
<dbReference type="EMBL" id="BLLF01003025">
    <property type="protein sequence ID" value="GFH26112.1"/>
    <property type="molecule type" value="Genomic_DNA"/>
</dbReference>
<dbReference type="GO" id="GO:0003677">
    <property type="term" value="F:DNA binding"/>
    <property type="evidence" value="ECO:0007669"/>
    <property type="project" value="InterPro"/>
</dbReference>
<keyword evidence="1" id="KW-0378">Hydrolase</keyword>
<feature type="non-terminal residue" evidence="1">
    <location>
        <position position="1"/>
    </location>
</feature>
<dbReference type="PRINTS" id="PR00852">
    <property type="entry name" value="XRODRMPGMNTD"/>
</dbReference>
<name>A0A6A0A4Q7_HAELA</name>
<dbReference type="GO" id="GO:0006289">
    <property type="term" value="P:nucleotide-excision repair"/>
    <property type="evidence" value="ECO:0007669"/>
    <property type="project" value="InterPro"/>
</dbReference>
<keyword evidence="1" id="KW-0067">ATP-binding</keyword>
<dbReference type="Proteomes" id="UP000485058">
    <property type="component" value="Unassembled WGS sequence"/>
</dbReference>
<evidence type="ECO:0000313" key="1">
    <source>
        <dbReference type="EMBL" id="GFH26112.1"/>
    </source>
</evidence>
<keyword evidence="2" id="KW-1185">Reference proteome</keyword>
<keyword evidence="1" id="KW-0547">Nucleotide-binding</keyword>
<proteinExistence type="predicted"/>
<feature type="non-terminal residue" evidence="1">
    <location>
        <position position="92"/>
    </location>
</feature>
<reference evidence="1 2" key="1">
    <citation type="submission" date="2020-02" db="EMBL/GenBank/DDBJ databases">
        <title>Draft genome sequence of Haematococcus lacustris strain NIES-144.</title>
        <authorList>
            <person name="Morimoto D."/>
            <person name="Nakagawa S."/>
            <person name="Yoshida T."/>
            <person name="Sawayama S."/>
        </authorList>
    </citation>
    <scope>NUCLEOTIDE SEQUENCE [LARGE SCALE GENOMIC DNA]</scope>
    <source>
        <strain evidence="1 2">NIES-144</strain>
    </source>
</reference>
<keyword evidence="1" id="KW-0347">Helicase</keyword>
<dbReference type="InterPro" id="IPR001945">
    <property type="entry name" value="RAD3/XPD"/>
</dbReference>
<sequence>MKASRQLERVQIDAKTLNLLKTLEVTDTQEFIPVQLVADFATLVGTYAKGFAVIIEPFDSRLPNIPDPVIQLSCLDASLAMRPIFSKFQSVV</sequence>
<dbReference type="GO" id="GO:0016818">
    <property type="term" value="F:hydrolase activity, acting on acid anhydrides, in phosphorus-containing anhydrides"/>
    <property type="evidence" value="ECO:0007669"/>
    <property type="project" value="InterPro"/>
</dbReference>